<dbReference type="AlphaFoldDB" id="A0A2Z6ZWY6"/>
<proteinExistence type="predicted"/>
<gene>
    <name evidence="1" type="ORF">F511_47632</name>
</gene>
<name>A0A2Z6ZWY6_9LAMI</name>
<protein>
    <submittedName>
        <fullName evidence="1">Uncharacterized protein</fullName>
    </submittedName>
</protein>
<accession>A0A2Z6ZWY6</accession>
<dbReference type="EMBL" id="KV273057">
    <property type="protein sequence ID" value="KZT75343.1"/>
    <property type="molecule type" value="Genomic_DNA"/>
</dbReference>
<sequence>MVSIDIPPQIDARYPQASICQLENYVVDVLELSEDICHLKVARNMWKRNSMSLKRLTIKWQATSICFLRVMEDGISSNVDNTCVICMKRSRIMLRKPKLR</sequence>
<dbReference type="Proteomes" id="UP000250235">
    <property type="component" value="Unassembled WGS sequence"/>
</dbReference>
<evidence type="ECO:0000313" key="2">
    <source>
        <dbReference type="Proteomes" id="UP000250235"/>
    </source>
</evidence>
<keyword evidence="2" id="KW-1185">Reference proteome</keyword>
<evidence type="ECO:0000313" key="1">
    <source>
        <dbReference type="EMBL" id="KZT75343.1"/>
    </source>
</evidence>
<organism evidence="1 2">
    <name type="scientific">Dorcoceras hygrometricum</name>
    <dbReference type="NCBI Taxonomy" id="472368"/>
    <lineage>
        <taxon>Eukaryota</taxon>
        <taxon>Viridiplantae</taxon>
        <taxon>Streptophyta</taxon>
        <taxon>Embryophyta</taxon>
        <taxon>Tracheophyta</taxon>
        <taxon>Spermatophyta</taxon>
        <taxon>Magnoliopsida</taxon>
        <taxon>eudicotyledons</taxon>
        <taxon>Gunneridae</taxon>
        <taxon>Pentapetalae</taxon>
        <taxon>asterids</taxon>
        <taxon>lamiids</taxon>
        <taxon>Lamiales</taxon>
        <taxon>Gesneriaceae</taxon>
        <taxon>Didymocarpoideae</taxon>
        <taxon>Trichosporeae</taxon>
        <taxon>Loxocarpinae</taxon>
        <taxon>Dorcoceras</taxon>
    </lineage>
</organism>
<reference evidence="1 2" key="1">
    <citation type="journal article" date="2015" name="Proc. Natl. Acad. Sci. U.S.A.">
        <title>The resurrection genome of Boea hygrometrica: A blueprint for survival of dehydration.</title>
        <authorList>
            <person name="Xiao L."/>
            <person name="Yang G."/>
            <person name="Zhang L."/>
            <person name="Yang X."/>
            <person name="Zhao S."/>
            <person name="Ji Z."/>
            <person name="Zhou Q."/>
            <person name="Hu M."/>
            <person name="Wang Y."/>
            <person name="Chen M."/>
            <person name="Xu Y."/>
            <person name="Jin H."/>
            <person name="Xiao X."/>
            <person name="Hu G."/>
            <person name="Bao F."/>
            <person name="Hu Y."/>
            <person name="Wan P."/>
            <person name="Li L."/>
            <person name="Deng X."/>
            <person name="Kuang T."/>
            <person name="Xiang C."/>
            <person name="Zhu J.K."/>
            <person name="Oliver M.J."/>
            <person name="He Y."/>
        </authorList>
    </citation>
    <scope>NUCLEOTIDE SEQUENCE [LARGE SCALE GENOMIC DNA]</scope>
    <source>
        <strain evidence="2">cv. XS01</strain>
    </source>
</reference>